<dbReference type="Gene3D" id="3.30.2310.20">
    <property type="entry name" value="RelE-like"/>
    <property type="match status" value="1"/>
</dbReference>
<evidence type="ECO:0000313" key="2">
    <source>
        <dbReference type="Proteomes" id="UP000028715"/>
    </source>
</evidence>
<comment type="caution">
    <text evidence="1">The sequence shown here is derived from an EMBL/GenBank/DDBJ whole genome shotgun (WGS) entry which is preliminary data.</text>
</comment>
<dbReference type="Proteomes" id="UP000028715">
    <property type="component" value="Unassembled WGS sequence"/>
</dbReference>
<dbReference type="RefSeq" id="WP_035680895.1">
    <property type="nucleotide sequence ID" value="NZ_JPRL01000001.1"/>
</dbReference>
<sequence length="95" mass="11245">MNVEITEIAEKTFYQIISNYNDSKSAKFSSQTLSVIQMIAQNNHIGSKYKKTCFRKFLISNQVYLFYTIEKQTIYIALFWDNKRNPTELDVILNF</sequence>
<name>A0A085ZJA9_9FLAO</name>
<dbReference type="OrthoDB" id="1098070at2"/>
<keyword evidence="2" id="KW-1185">Reference proteome</keyword>
<gene>
    <name evidence="1" type="ORF">IW19_02820</name>
</gene>
<reference evidence="1 2" key="1">
    <citation type="submission" date="2014-07" db="EMBL/GenBank/DDBJ databases">
        <title>Genome of Flavobacterium reichenbachii LMG 25512.</title>
        <authorList>
            <person name="Stropko S.J."/>
            <person name="Pipes S.E."/>
            <person name="Newman J.D."/>
        </authorList>
    </citation>
    <scope>NUCLEOTIDE SEQUENCE [LARGE SCALE GENOMIC DNA]</scope>
    <source>
        <strain evidence="1 2">LMG 25512</strain>
    </source>
</reference>
<dbReference type="AlphaFoldDB" id="A0A085ZJA9"/>
<protein>
    <recommendedName>
        <fullName evidence="3">Plasmid stabilization system</fullName>
    </recommendedName>
</protein>
<evidence type="ECO:0000313" key="1">
    <source>
        <dbReference type="EMBL" id="KFF04523.1"/>
    </source>
</evidence>
<proteinExistence type="predicted"/>
<evidence type="ECO:0008006" key="3">
    <source>
        <dbReference type="Google" id="ProtNLM"/>
    </source>
</evidence>
<dbReference type="eggNOG" id="ENOG5030R5H">
    <property type="taxonomic scope" value="Bacteria"/>
</dbReference>
<organism evidence="1 2">
    <name type="scientific">Flavobacterium reichenbachii</name>
    <dbReference type="NCBI Taxonomy" id="362418"/>
    <lineage>
        <taxon>Bacteria</taxon>
        <taxon>Pseudomonadati</taxon>
        <taxon>Bacteroidota</taxon>
        <taxon>Flavobacteriia</taxon>
        <taxon>Flavobacteriales</taxon>
        <taxon>Flavobacteriaceae</taxon>
        <taxon>Flavobacterium</taxon>
    </lineage>
</organism>
<dbReference type="InterPro" id="IPR035093">
    <property type="entry name" value="RelE/ParE_toxin_dom_sf"/>
</dbReference>
<dbReference type="EMBL" id="JPRL01000001">
    <property type="protein sequence ID" value="KFF04523.1"/>
    <property type="molecule type" value="Genomic_DNA"/>
</dbReference>
<accession>A0A085ZJA9</accession>